<gene>
    <name evidence="1" type="ORF">CEXT_861</name>
</gene>
<dbReference type="EMBL" id="BPLR01018698">
    <property type="protein sequence ID" value="GIZ01646.1"/>
    <property type="molecule type" value="Genomic_DNA"/>
</dbReference>
<evidence type="ECO:0000313" key="1">
    <source>
        <dbReference type="EMBL" id="GIZ01646.1"/>
    </source>
</evidence>
<dbReference type="AlphaFoldDB" id="A0AAV4Y5D1"/>
<feature type="non-terminal residue" evidence="1">
    <location>
        <position position="1"/>
    </location>
</feature>
<organism evidence="1 2">
    <name type="scientific">Caerostris extrusa</name>
    <name type="common">Bark spider</name>
    <name type="synonym">Caerostris bankana</name>
    <dbReference type="NCBI Taxonomy" id="172846"/>
    <lineage>
        <taxon>Eukaryota</taxon>
        <taxon>Metazoa</taxon>
        <taxon>Ecdysozoa</taxon>
        <taxon>Arthropoda</taxon>
        <taxon>Chelicerata</taxon>
        <taxon>Arachnida</taxon>
        <taxon>Araneae</taxon>
        <taxon>Araneomorphae</taxon>
        <taxon>Entelegynae</taxon>
        <taxon>Araneoidea</taxon>
        <taxon>Araneidae</taxon>
        <taxon>Caerostris</taxon>
    </lineage>
</organism>
<evidence type="ECO:0000313" key="2">
    <source>
        <dbReference type="Proteomes" id="UP001054945"/>
    </source>
</evidence>
<keyword evidence="2" id="KW-1185">Reference proteome</keyword>
<accession>A0AAV4Y5D1</accession>
<sequence>GILLTPPTFPYWAKSKAPNLFRYPLSSERPFPAAIPKWTSYPLRETFSETAPGKNGFVSEIKGDWGCAFSFQGTGSLQIFRCYLGNACFVLNLYPA</sequence>
<name>A0AAV4Y5D1_CAEEX</name>
<proteinExistence type="predicted"/>
<dbReference type="Proteomes" id="UP001054945">
    <property type="component" value="Unassembled WGS sequence"/>
</dbReference>
<comment type="caution">
    <text evidence="1">The sequence shown here is derived from an EMBL/GenBank/DDBJ whole genome shotgun (WGS) entry which is preliminary data.</text>
</comment>
<protein>
    <submittedName>
        <fullName evidence="1">Uncharacterized protein</fullName>
    </submittedName>
</protein>
<reference evidence="1 2" key="1">
    <citation type="submission" date="2021-06" db="EMBL/GenBank/DDBJ databases">
        <title>Caerostris extrusa draft genome.</title>
        <authorList>
            <person name="Kono N."/>
            <person name="Arakawa K."/>
        </authorList>
    </citation>
    <scope>NUCLEOTIDE SEQUENCE [LARGE SCALE GENOMIC DNA]</scope>
</reference>